<dbReference type="EMBL" id="MVGC01000056">
    <property type="protein sequence ID" value="RJE25176.1"/>
    <property type="molecule type" value="Genomic_DNA"/>
</dbReference>
<name>A0A3A2ZQD8_9EURO</name>
<evidence type="ECO:0000256" key="5">
    <source>
        <dbReference type="ARBA" id="ARBA00015413"/>
    </source>
</evidence>
<organism evidence="17 18">
    <name type="scientific">Aspergillus sclerotialis</name>
    <dbReference type="NCBI Taxonomy" id="2070753"/>
    <lineage>
        <taxon>Eukaryota</taxon>
        <taxon>Fungi</taxon>
        <taxon>Dikarya</taxon>
        <taxon>Ascomycota</taxon>
        <taxon>Pezizomycotina</taxon>
        <taxon>Eurotiomycetes</taxon>
        <taxon>Eurotiomycetidae</taxon>
        <taxon>Eurotiales</taxon>
        <taxon>Aspergillaceae</taxon>
        <taxon>Aspergillus</taxon>
        <taxon>Aspergillus subgen. Polypaecilum</taxon>
    </lineage>
</organism>
<evidence type="ECO:0000313" key="18">
    <source>
        <dbReference type="Proteomes" id="UP000266188"/>
    </source>
</evidence>
<dbReference type="CDD" id="cd10524">
    <property type="entry name" value="SET_Suv4-20-like"/>
    <property type="match status" value="1"/>
</dbReference>
<evidence type="ECO:0000256" key="6">
    <source>
        <dbReference type="ARBA" id="ARBA00022454"/>
    </source>
</evidence>
<feature type="compositionally biased region" description="Polar residues" evidence="15">
    <location>
        <begin position="427"/>
        <end position="436"/>
    </location>
</feature>
<dbReference type="PANTHER" id="PTHR12977">
    <property type="entry name" value="SUPPRESSOR OF VARIEGATION 4-20-RELATED"/>
    <property type="match status" value="1"/>
</dbReference>
<keyword evidence="10" id="KW-0156">Chromatin regulator</keyword>
<keyword evidence="8" id="KW-0808">Transferase</keyword>
<dbReference type="InterPro" id="IPR001214">
    <property type="entry name" value="SET_dom"/>
</dbReference>
<evidence type="ECO:0000313" key="17">
    <source>
        <dbReference type="EMBL" id="RJE25176.1"/>
    </source>
</evidence>
<evidence type="ECO:0000256" key="8">
    <source>
        <dbReference type="ARBA" id="ARBA00022679"/>
    </source>
</evidence>
<dbReference type="GO" id="GO:0032259">
    <property type="term" value="P:methylation"/>
    <property type="evidence" value="ECO:0007669"/>
    <property type="project" value="UniProtKB-KW"/>
</dbReference>
<evidence type="ECO:0000256" key="10">
    <source>
        <dbReference type="ARBA" id="ARBA00022853"/>
    </source>
</evidence>
<dbReference type="GO" id="GO:0005694">
    <property type="term" value="C:chromosome"/>
    <property type="evidence" value="ECO:0007669"/>
    <property type="project" value="UniProtKB-SubCell"/>
</dbReference>
<sequence>MPPKSKSSPSPARRERLTLSKLASYDDVATDALVDRAYFWTNTRKNRTKYISMRGIHDDDVSRIILHDIIVDKNPMRAEQQLLGLSGLKKYLDKLPNDREREWFRRHLRKYIQIYLPDCPFEVTTTNRYTITNHEAAVCARKFIKKGQEIKYLSGTLVAMTREEEKDLDLSRKDFSIVMSSRRRTPSLFLGPARFANHDCNANGRLMTRGPEGMQVMATRDIYVGEEITVSYGADYFGIDNCECLCFTCEQAVRNGWAPYLGPESKANTPASTPNGDAVSVNCHLSHSSSPPLKRKLESDSETSGNSTPRKRGKFKLEGSKLKSEVSLSEIPSTVEPTDGAQQPHPLPEAECDTNNVNHKEISKDNIEPNGNGIETIEQPSVVTHSESPQSPPADPSHHSSASTAITSVCDLGIKIKTEEVARASADVSSSTTPSLEPSAVGQSEGEPRVISGDGDVLSDLSDSLELDDKLGTVIKRARGRKGSRGKPVVPSVEAESHPVRVPGDYTKTSKLLAQRYDRWVECRTCDTWFVQHNSYQIRRECPRCERHSKLYGFRWPKTDYEGPKDDEERVMDHRTVQRFLHPDELVGFSRRGRGVSVNATPSTELSDRPTETDECELGDDRGKTRATRRRTQELRMTM</sequence>
<dbReference type="InterPro" id="IPR039977">
    <property type="entry name" value="Suv4-20/Set9"/>
</dbReference>
<evidence type="ECO:0000256" key="11">
    <source>
        <dbReference type="ARBA" id="ARBA00023242"/>
    </source>
</evidence>
<keyword evidence="6" id="KW-0158">Chromosome</keyword>
<evidence type="ECO:0000256" key="7">
    <source>
        <dbReference type="ARBA" id="ARBA00022603"/>
    </source>
</evidence>
<dbReference type="OrthoDB" id="6627536at2759"/>
<dbReference type="GO" id="GO:0005634">
    <property type="term" value="C:nucleus"/>
    <property type="evidence" value="ECO:0007669"/>
    <property type="project" value="UniProtKB-SubCell"/>
</dbReference>
<keyword evidence="18" id="KW-1185">Reference proteome</keyword>
<evidence type="ECO:0000256" key="15">
    <source>
        <dbReference type="SAM" id="MobiDB-lite"/>
    </source>
</evidence>
<dbReference type="SMART" id="SM00317">
    <property type="entry name" value="SET"/>
    <property type="match status" value="1"/>
</dbReference>
<dbReference type="Gene3D" id="2.170.270.10">
    <property type="entry name" value="SET domain"/>
    <property type="match status" value="1"/>
</dbReference>
<evidence type="ECO:0000259" key="16">
    <source>
        <dbReference type="PROSITE" id="PS50280"/>
    </source>
</evidence>
<dbReference type="PROSITE" id="PS50280">
    <property type="entry name" value="SET"/>
    <property type="match status" value="1"/>
</dbReference>
<dbReference type="Pfam" id="PF00856">
    <property type="entry name" value="SET"/>
    <property type="match status" value="1"/>
</dbReference>
<feature type="compositionally biased region" description="Polar residues" evidence="15">
    <location>
        <begin position="326"/>
        <end position="336"/>
    </location>
</feature>
<comment type="function">
    <text evidence="1">Histone methyltransferase that trimethylates 'Lys-20' of histone H4 to form H4K20me3.</text>
</comment>
<comment type="caution">
    <text evidence="17">The sequence shown here is derived from an EMBL/GenBank/DDBJ whole genome shotgun (WGS) entry which is preliminary data.</text>
</comment>
<dbReference type="STRING" id="2070753.A0A3A2ZQD8"/>
<evidence type="ECO:0000256" key="9">
    <source>
        <dbReference type="ARBA" id="ARBA00022691"/>
    </source>
</evidence>
<evidence type="ECO:0000256" key="12">
    <source>
        <dbReference type="ARBA" id="ARBA00024057"/>
    </source>
</evidence>
<feature type="region of interest" description="Disordered" evidence="15">
    <location>
        <begin position="593"/>
        <end position="639"/>
    </location>
</feature>
<dbReference type="SUPFAM" id="SSF82199">
    <property type="entry name" value="SET domain"/>
    <property type="match status" value="1"/>
</dbReference>
<proteinExistence type="predicted"/>
<dbReference type="Gene3D" id="1.10.10.1700">
    <property type="entry name" value="Histone-lysine N-methyltransferase"/>
    <property type="match status" value="1"/>
</dbReference>
<feature type="region of interest" description="Disordered" evidence="15">
    <location>
        <begin position="267"/>
        <end position="353"/>
    </location>
</feature>
<comment type="subcellular location">
    <subcellularLocation>
        <location evidence="3">Chromosome</location>
    </subcellularLocation>
    <subcellularLocation>
        <location evidence="2">Nucleus</location>
    </subcellularLocation>
</comment>
<feature type="compositionally biased region" description="Basic and acidic residues" evidence="15">
    <location>
        <begin position="315"/>
        <end position="324"/>
    </location>
</feature>
<dbReference type="EC" id="2.1.1.372" evidence="12"/>
<feature type="region of interest" description="Disordered" evidence="15">
    <location>
        <begin position="382"/>
        <end position="403"/>
    </location>
</feature>
<keyword evidence="9" id="KW-0949">S-adenosyl-L-methionine</keyword>
<dbReference type="PANTHER" id="PTHR12977:SF4">
    <property type="entry name" value="HISTONE-LYSINE N-METHYLTRANSFERASE KMT5B"/>
    <property type="match status" value="1"/>
</dbReference>
<protein>
    <recommendedName>
        <fullName evidence="5">Histone-lysine N-methyltransferase SET9</fullName>
        <ecNumber evidence="12">2.1.1.372</ecNumber>
    </recommendedName>
    <alternativeName>
        <fullName evidence="4">Histone-lysine N-methyltransferase set9</fullName>
    </alternativeName>
    <alternativeName>
        <fullName evidence="13">SET domain protein 9</fullName>
    </alternativeName>
</protein>
<evidence type="ECO:0000256" key="14">
    <source>
        <dbReference type="ARBA" id="ARBA00048081"/>
    </source>
</evidence>
<evidence type="ECO:0000256" key="3">
    <source>
        <dbReference type="ARBA" id="ARBA00004286"/>
    </source>
</evidence>
<accession>A0A3A2ZQD8</accession>
<feature type="domain" description="SET" evidence="16">
    <location>
        <begin position="119"/>
        <end position="233"/>
    </location>
</feature>
<keyword evidence="7" id="KW-0489">Methyltransferase</keyword>
<dbReference type="AlphaFoldDB" id="A0A3A2ZQD8"/>
<gene>
    <name evidence="17" type="ORF">PHISCL_02515</name>
</gene>
<dbReference type="InterPro" id="IPR041938">
    <property type="entry name" value="Hist-Lys_N-MTase_N"/>
</dbReference>
<keyword evidence="11" id="KW-0539">Nucleus</keyword>
<evidence type="ECO:0000256" key="1">
    <source>
        <dbReference type="ARBA" id="ARBA00001984"/>
    </source>
</evidence>
<dbReference type="PROSITE" id="PS51567">
    <property type="entry name" value="SAM_MT43_SUVAR420_1"/>
    <property type="match status" value="1"/>
</dbReference>
<dbReference type="GO" id="GO:0140943">
    <property type="term" value="F:histone H4K20 trimethyltransferase activity"/>
    <property type="evidence" value="ECO:0007669"/>
    <property type="project" value="UniProtKB-EC"/>
</dbReference>
<reference evidence="18" key="1">
    <citation type="submission" date="2017-02" db="EMBL/GenBank/DDBJ databases">
        <authorList>
            <person name="Tafer H."/>
            <person name="Lopandic K."/>
        </authorList>
    </citation>
    <scope>NUCLEOTIDE SEQUENCE [LARGE SCALE GENOMIC DNA]</scope>
    <source>
        <strain evidence="18">CBS 366.77</strain>
    </source>
</reference>
<dbReference type="InterPro" id="IPR025783">
    <property type="entry name" value="Set9_fungi"/>
</dbReference>
<dbReference type="InterPro" id="IPR046341">
    <property type="entry name" value="SET_dom_sf"/>
</dbReference>
<comment type="catalytic activity">
    <reaction evidence="14">
        <text>L-lysyl(20)-[histone H4] + 3 S-adenosyl-L-methionine = N(6),N(6),N(6)-trimethyl-L-lysyl(20)-[histone H4] + 3 S-adenosyl-L-homocysteine + 3 H(+)</text>
        <dbReference type="Rhea" id="RHEA:64456"/>
        <dbReference type="Rhea" id="RHEA-COMP:15554"/>
        <dbReference type="Rhea" id="RHEA-COMP:15998"/>
        <dbReference type="ChEBI" id="CHEBI:15378"/>
        <dbReference type="ChEBI" id="CHEBI:29969"/>
        <dbReference type="ChEBI" id="CHEBI:57856"/>
        <dbReference type="ChEBI" id="CHEBI:59789"/>
        <dbReference type="ChEBI" id="CHEBI:61961"/>
        <dbReference type="EC" id="2.1.1.372"/>
    </reaction>
</comment>
<feature type="region of interest" description="Disordered" evidence="15">
    <location>
        <begin position="424"/>
        <end position="450"/>
    </location>
</feature>
<evidence type="ECO:0000256" key="4">
    <source>
        <dbReference type="ARBA" id="ARBA00014232"/>
    </source>
</evidence>
<evidence type="ECO:0000256" key="2">
    <source>
        <dbReference type="ARBA" id="ARBA00004123"/>
    </source>
</evidence>
<dbReference type="Proteomes" id="UP000266188">
    <property type="component" value="Unassembled WGS sequence"/>
</dbReference>
<evidence type="ECO:0000256" key="13">
    <source>
        <dbReference type="ARBA" id="ARBA00030653"/>
    </source>
</evidence>